<evidence type="ECO:0000313" key="3">
    <source>
        <dbReference type="Proteomes" id="UP001519345"/>
    </source>
</evidence>
<feature type="transmembrane region" description="Helical" evidence="1">
    <location>
        <begin position="184"/>
        <end position="207"/>
    </location>
</feature>
<dbReference type="RefSeq" id="WP_209461673.1">
    <property type="nucleotide sequence ID" value="NZ_CP110224.1"/>
</dbReference>
<feature type="transmembrane region" description="Helical" evidence="1">
    <location>
        <begin position="219"/>
        <end position="240"/>
    </location>
</feature>
<evidence type="ECO:0000256" key="1">
    <source>
        <dbReference type="SAM" id="Phobius"/>
    </source>
</evidence>
<reference evidence="2 3" key="1">
    <citation type="submission" date="2021-03" db="EMBL/GenBank/DDBJ databases">
        <title>Genomic Encyclopedia of Type Strains, Phase IV (KMG-IV): sequencing the most valuable type-strain genomes for metagenomic binning, comparative biology and taxonomic classification.</title>
        <authorList>
            <person name="Goeker M."/>
        </authorList>
    </citation>
    <scope>NUCLEOTIDE SEQUENCE [LARGE SCALE GENOMIC DNA]</scope>
    <source>
        <strain evidence="2 3">DSM 25609</strain>
    </source>
</reference>
<feature type="transmembrane region" description="Helical" evidence="1">
    <location>
        <begin position="118"/>
        <end position="142"/>
    </location>
</feature>
<feature type="transmembrane region" description="Helical" evidence="1">
    <location>
        <begin position="75"/>
        <end position="97"/>
    </location>
</feature>
<keyword evidence="1" id="KW-0812">Transmembrane</keyword>
<organism evidence="2 3">
    <name type="scientific">Virgibacillus natechei</name>
    <dbReference type="NCBI Taxonomy" id="1216297"/>
    <lineage>
        <taxon>Bacteria</taxon>
        <taxon>Bacillati</taxon>
        <taxon>Bacillota</taxon>
        <taxon>Bacilli</taxon>
        <taxon>Bacillales</taxon>
        <taxon>Bacillaceae</taxon>
        <taxon>Virgibacillus</taxon>
    </lineage>
</organism>
<proteinExistence type="predicted"/>
<keyword evidence="1" id="KW-1133">Transmembrane helix</keyword>
<feature type="transmembrane region" description="Helical" evidence="1">
    <location>
        <begin position="12"/>
        <end position="36"/>
    </location>
</feature>
<protein>
    <submittedName>
        <fullName evidence="2">Small-conductance mechanosensitive channel</fullName>
    </submittedName>
</protein>
<evidence type="ECO:0000313" key="2">
    <source>
        <dbReference type="EMBL" id="MBP1968444.1"/>
    </source>
</evidence>
<keyword evidence="3" id="KW-1185">Reference proteome</keyword>
<keyword evidence="1" id="KW-0472">Membrane</keyword>
<gene>
    <name evidence="2" type="ORF">J2Z83_000536</name>
</gene>
<comment type="caution">
    <text evidence="2">The sequence shown here is derived from an EMBL/GenBank/DDBJ whole genome shotgun (WGS) entry which is preliminary data.</text>
</comment>
<name>A0ABS4IBX9_9BACI</name>
<accession>A0ABS4IBX9</accession>
<dbReference type="Proteomes" id="UP001519345">
    <property type="component" value="Unassembled WGS sequence"/>
</dbReference>
<sequence>MNRYLKLVNFELARFMKIYLVLIAITIVSQITGVIVKSRSYLSDANEAIYEDLMPMEQFLEQTGPLSMVQINQSIWSVGPIALCIIALLFYCFFIWYRDWLGKNTFIYRLLMLPTARLNVFLAKATAIFLMVLGLVSLQLILLPVESTILKWTVPLDFRIDMAVGEIINNSVYGVFQLLIPQSFIQFVINYGIGFMAVFILFTAILFERSFRWKGVLLGSVYSLVAIAVFLLPILLQGFFQLNYLYPVELLIIEVFLGILVTTISICMSRYLLNKKITV</sequence>
<dbReference type="EMBL" id="JAGGKX010000002">
    <property type="protein sequence ID" value="MBP1968444.1"/>
    <property type="molecule type" value="Genomic_DNA"/>
</dbReference>
<feature type="transmembrane region" description="Helical" evidence="1">
    <location>
        <begin position="252"/>
        <end position="273"/>
    </location>
</feature>